<feature type="transmembrane region" description="Helical" evidence="1">
    <location>
        <begin position="12"/>
        <end position="34"/>
    </location>
</feature>
<organism evidence="2 3">
    <name type="scientific">Bacillus siamensis</name>
    <dbReference type="NCBI Taxonomy" id="659243"/>
    <lineage>
        <taxon>Bacteria</taxon>
        <taxon>Bacillati</taxon>
        <taxon>Bacillota</taxon>
        <taxon>Bacilli</taxon>
        <taxon>Bacillales</taxon>
        <taxon>Bacillaceae</taxon>
        <taxon>Bacillus</taxon>
        <taxon>Bacillus amyloliquefaciens group</taxon>
    </lineage>
</organism>
<feature type="transmembrane region" description="Helical" evidence="1">
    <location>
        <begin position="109"/>
        <end position="130"/>
    </location>
</feature>
<sequence length="139" mass="16302">MEGAARSSLKCYVFTLAFSSLSFGLVFGLYMFVYSGFVPLALVTVVIIAFYAFVTYFLFAVPVQFWLRKKPKKCNLIHLFIYTAVAFLAVFLFWCMGSQSINVRVFENFIYYMMSITAALIYWFWDSIFLRKQFYIEKS</sequence>
<dbReference type="Pfam" id="PF17094">
    <property type="entry name" value="UPF0715"/>
    <property type="match status" value="1"/>
</dbReference>
<reference evidence="2 3" key="1">
    <citation type="submission" date="2017-11" db="EMBL/GenBank/DDBJ databases">
        <title>Genome sequence and genome mining of multiple bioactive secondary metabolites from a deep sea-derived Bacillus siamensis SCSIO 05746.</title>
        <authorList>
            <person name="Pan H.-Q."/>
            <person name="Ju J.-H."/>
        </authorList>
    </citation>
    <scope>NUCLEOTIDE SEQUENCE [LARGE SCALE GENOMIC DNA]</scope>
    <source>
        <strain evidence="2 3">SCSIO 05746</strain>
    </source>
</reference>
<feature type="transmembrane region" description="Helical" evidence="1">
    <location>
        <begin position="40"/>
        <end position="67"/>
    </location>
</feature>
<keyword evidence="1" id="KW-0472">Membrane</keyword>
<evidence type="ECO:0000313" key="3">
    <source>
        <dbReference type="Proteomes" id="UP000234366"/>
    </source>
</evidence>
<dbReference type="EMBL" id="CP025001">
    <property type="protein sequence ID" value="AUJ77515.1"/>
    <property type="molecule type" value="Genomic_DNA"/>
</dbReference>
<evidence type="ECO:0000256" key="1">
    <source>
        <dbReference type="SAM" id="Phobius"/>
    </source>
</evidence>
<evidence type="ECO:0000313" key="2">
    <source>
        <dbReference type="EMBL" id="AUJ77515.1"/>
    </source>
</evidence>
<dbReference type="RefSeq" id="WP_060962701.1">
    <property type="nucleotide sequence ID" value="NZ_CP025001.1"/>
</dbReference>
<dbReference type="Proteomes" id="UP000234366">
    <property type="component" value="Chromosome"/>
</dbReference>
<keyword evidence="1" id="KW-0812">Transmembrane</keyword>
<accession>A0AAI8MYP4</accession>
<feature type="transmembrane region" description="Helical" evidence="1">
    <location>
        <begin position="79"/>
        <end position="97"/>
    </location>
</feature>
<gene>
    <name evidence="2" type="ORF">CWD84_12190</name>
</gene>
<protein>
    <submittedName>
        <fullName evidence="2">Uncharacterized protein</fullName>
    </submittedName>
</protein>
<dbReference type="AlphaFoldDB" id="A0AAI8MYP4"/>
<dbReference type="InterPro" id="IPR031374">
    <property type="entry name" value="UPF0715"/>
</dbReference>
<name>A0AAI8MYP4_9BACI</name>
<dbReference type="KEGG" id="bsia:CWD84_12190"/>
<proteinExistence type="predicted"/>
<keyword evidence="3" id="KW-1185">Reference proteome</keyword>
<keyword evidence="1" id="KW-1133">Transmembrane helix</keyword>